<dbReference type="CDD" id="cd00342">
    <property type="entry name" value="gram_neg_porins"/>
    <property type="match status" value="1"/>
</dbReference>
<dbReference type="Gene3D" id="2.40.160.10">
    <property type="entry name" value="Porin"/>
    <property type="match status" value="1"/>
</dbReference>
<feature type="domain" description="Porin" evidence="12">
    <location>
        <begin position="13"/>
        <end position="349"/>
    </location>
</feature>
<evidence type="ECO:0000256" key="4">
    <source>
        <dbReference type="ARBA" id="ARBA00022452"/>
    </source>
</evidence>
<dbReference type="RefSeq" id="WP_219801707.1">
    <property type="nucleotide sequence ID" value="NZ_CP080096.1"/>
</dbReference>
<comment type="subunit">
    <text evidence="2">Homotrimer.</text>
</comment>
<evidence type="ECO:0000256" key="8">
    <source>
        <dbReference type="ARBA" id="ARBA00023114"/>
    </source>
</evidence>
<dbReference type="PRINTS" id="PR00184">
    <property type="entry name" value="NEISSPPORIN"/>
</dbReference>
<keyword evidence="7" id="KW-0406">Ion transport</keyword>
<dbReference type="InterPro" id="IPR023614">
    <property type="entry name" value="Porin_dom_sf"/>
</dbReference>
<proteinExistence type="predicted"/>
<dbReference type="Pfam" id="PF13609">
    <property type="entry name" value="Porin_4"/>
    <property type="match status" value="1"/>
</dbReference>
<dbReference type="SUPFAM" id="SSF56935">
    <property type="entry name" value="Porins"/>
    <property type="match status" value="1"/>
</dbReference>
<feature type="signal peptide" evidence="11">
    <location>
        <begin position="1"/>
        <end position="23"/>
    </location>
</feature>
<evidence type="ECO:0000256" key="11">
    <source>
        <dbReference type="SAM" id="SignalP"/>
    </source>
</evidence>
<dbReference type="InterPro" id="IPR001702">
    <property type="entry name" value="Porin_Gram-ve"/>
</dbReference>
<protein>
    <submittedName>
        <fullName evidence="13">Porin</fullName>
    </submittedName>
</protein>
<evidence type="ECO:0000256" key="3">
    <source>
        <dbReference type="ARBA" id="ARBA00022448"/>
    </source>
</evidence>
<dbReference type="PANTHER" id="PTHR34501">
    <property type="entry name" value="PROTEIN YDDL-RELATED"/>
    <property type="match status" value="1"/>
</dbReference>
<comment type="subcellular location">
    <subcellularLocation>
        <location evidence="1">Cell outer membrane</location>
        <topology evidence="1">Multi-pass membrane protein</topology>
    </subcellularLocation>
</comment>
<keyword evidence="3" id="KW-0813">Transport</keyword>
<organism evidence="13 14">
    <name type="scientific">Paraburkholderia edwinii</name>
    <dbReference type="NCBI Taxonomy" id="2861782"/>
    <lineage>
        <taxon>Bacteria</taxon>
        <taxon>Pseudomonadati</taxon>
        <taxon>Pseudomonadota</taxon>
        <taxon>Betaproteobacteria</taxon>
        <taxon>Burkholderiales</taxon>
        <taxon>Burkholderiaceae</taxon>
        <taxon>Paraburkholderia</taxon>
    </lineage>
</organism>
<keyword evidence="10" id="KW-0998">Cell outer membrane</keyword>
<evidence type="ECO:0000256" key="7">
    <source>
        <dbReference type="ARBA" id="ARBA00023065"/>
    </source>
</evidence>
<gene>
    <name evidence="13" type="ORF">KZJ38_35680</name>
</gene>
<keyword evidence="6 11" id="KW-0732">Signal</keyword>
<evidence type="ECO:0000313" key="13">
    <source>
        <dbReference type="EMBL" id="QYD72279.1"/>
    </source>
</evidence>
<evidence type="ECO:0000256" key="10">
    <source>
        <dbReference type="ARBA" id="ARBA00023237"/>
    </source>
</evidence>
<evidence type="ECO:0000256" key="1">
    <source>
        <dbReference type="ARBA" id="ARBA00004571"/>
    </source>
</evidence>
<keyword evidence="8" id="KW-0626">Porin</keyword>
<dbReference type="InterPro" id="IPR033900">
    <property type="entry name" value="Gram_neg_porin_domain"/>
</dbReference>
<sequence length="390" mass="40648">MKRTTSLSVISLAMLGVAGAAHAQTSVTLYGTIDTSITYVNHAQGGQSLWALGNSSFGNLSGTRWGVKGNEDLGGGLAAIFQLENGFNPSTGQLGQGGRLFGRQAYVGLTSTQYGAVTLGRQYDPLIDLVQGITADNYFGSAFATAGDVDNYDNSFRVSNAVKYASPVWSGFQFETMYAFGGTAGSTGAQQSYSVAAAYNTGPLSLAAGYFYAANSEATAVPRANSFTSTSDGTFDGPINLGYSSAHSLAIARVAGQYVIGPFTVGAGYSNAQYRRDNASLFAENEKYNTGQGFFNWQATPAMLLGVGYSYTKSSGDTSATYHQVSLGADYSLSKRTDVYMTAAYQHASGETADPNGGGAPVAAQASIGSYGYAGTSSQTMVNLGLRHKF</sequence>
<accession>A0ABX8UZ60</accession>
<evidence type="ECO:0000256" key="6">
    <source>
        <dbReference type="ARBA" id="ARBA00022729"/>
    </source>
</evidence>
<evidence type="ECO:0000313" key="14">
    <source>
        <dbReference type="Proteomes" id="UP000826462"/>
    </source>
</evidence>
<keyword evidence="5" id="KW-0812">Transmembrane</keyword>
<dbReference type="EMBL" id="CP080096">
    <property type="protein sequence ID" value="QYD72279.1"/>
    <property type="molecule type" value="Genomic_DNA"/>
</dbReference>
<keyword evidence="9" id="KW-0472">Membrane</keyword>
<keyword evidence="14" id="KW-1185">Reference proteome</keyword>
<dbReference type="InterPro" id="IPR002299">
    <property type="entry name" value="Porin_Neis"/>
</dbReference>
<feature type="chain" id="PRO_5046995859" evidence="11">
    <location>
        <begin position="24"/>
        <end position="390"/>
    </location>
</feature>
<evidence type="ECO:0000256" key="9">
    <source>
        <dbReference type="ARBA" id="ARBA00023136"/>
    </source>
</evidence>
<evidence type="ECO:0000256" key="5">
    <source>
        <dbReference type="ARBA" id="ARBA00022692"/>
    </source>
</evidence>
<evidence type="ECO:0000259" key="12">
    <source>
        <dbReference type="Pfam" id="PF13609"/>
    </source>
</evidence>
<dbReference type="InterPro" id="IPR050298">
    <property type="entry name" value="Gram-neg_bact_OMP"/>
</dbReference>
<dbReference type="Proteomes" id="UP000826462">
    <property type="component" value="Chromosome 2"/>
</dbReference>
<dbReference type="PRINTS" id="PR00182">
    <property type="entry name" value="ECOLNEIPORIN"/>
</dbReference>
<name>A0ABX8UZ60_9BURK</name>
<evidence type="ECO:0000256" key="2">
    <source>
        <dbReference type="ARBA" id="ARBA00011233"/>
    </source>
</evidence>
<dbReference type="PANTHER" id="PTHR34501:SF9">
    <property type="entry name" value="MAJOR OUTER MEMBRANE PROTEIN P.IA"/>
    <property type="match status" value="1"/>
</dbReference>
<reference evidence="13 14" key="1">
    <citation type="submission" date="2021-07" db="EMBL/GenBank/DDBJ databases">
        <title>Paraburkholderia edwinii protects Aspergillus sp. from phenazines by acting as a toxin sponge.</title>
        <authorList>
            <person name="Dahlstrom K.M."/>
            <person name="Newman D.K."/>
        </authorList>
    </citation>
    <scope>NUCLEOTIDE SEQUENCE [LARGE SCALE GENOMIC DNA]</scope>
    <source>
        <strain evidence="13 14">Pe01</strain>
    </source>
</reference>
<keyword evidence="4" id="KW-1134">Transmembrane beta strand</keyword>